<feature type="chain" id="PRO_5028195778" evidence="1">
    <location>
        <begin position="22"/>
        <end position="413"/>
    </location>
</feature>
<dbReference type="OrthoDB" id="5857665at2759"/>
<reference evidence="2 3" key="1">
    <citation type="submission" date="2020-08" db="EMBL/GenBank/DDBJ databases">
        <authorList>
            <person name="Koutsovoulos G."/>
            <person name="Danchin GJ E."/>
        </authorList>
    </citation>
    <scope>NUCLEOTIDE SEQUENCE [LARGE SCALE GENOMIC DNA]</scope>
</reference>
<organism evidence="2 3">
    <name type="scientific">Meloidogyne enterolobii</name>
    <name type="common">Root-knot nematode worm</name>
    <name type="synonym">Meloidogyne mayaguensis</name>
    <dbReference type="NCBI Taxonomy" id="390850"/>
    <lineage>
        <taxon>Eukaryota</taxon>
        <taxon>Metazoa</taxon>
        <taxon>Ecdysozoa</taxon>
        <taxon>Nematoda</taxon>
        <taxon>Chromadorea</taxon>
        <taxon>Rhabditida</taxon>
        <taxon>Tylenchina</taxon>
        <taxon>Tylenchomorpha</taxon>
        <taxon>Tylenchoidea</taxon>
        <taxon>Meloidogynidae</taxon>
        <taxon>Meloidogyninae</taxon>
        <taxon>Meloidogyne</taxon>
    </lineage>
</organism>
<dbReference type="Proteomes" id="UP000580250">
    <property type="component" value="Unassembled WGS sequence"/>
</dbReference>
<evidence type="ECO:0000313" key="2">
    <source>
        <dbReference type="EMBL" id="CAD2167051.1"/>
    </source>
</evidence>
<name>A0A6V7UWQ9_MELEN</name>
<evidence type="ECO:0000313" key="3">
    <source>
        <dbReference type="Proteomes" id="UP000580250"/>
    </source>
</evidence>
<feature type="signal peptide" evidence="1">
    <location>
        <begin position="1"/>
        <end position="21"/>
    </location>
</feature>
<sequence length="413" mass="47291">MAIFILFISIFFLSSINLIYSSTSTKFAVSFSSLNHKPHCVDLICQTNNLGKLDIFDDELTLLDSKTGHLIDKCSKCDDCTFSGYSTCMQPSHFDARKGQLITEEGTCNCLHNGPIISNNGAKNFSSIEGSIENTQKCKVLNSQNGGRHDEIIEPKLEKNEAFYRLCYSSSLRELPVPKVTNEVVEGSSIPSVLVDIEQFWNDKYWQKLKLYDLHLFYEFLVTQKDFCEHGEISVPRTEALIWLSKKKKADFLALKGNTMLCKSRLKIEMDDVYDKATMQLYNYDELDVGLPQEVQFERNVFAGAKSVTFYYEVIVIRENQLETGAGKPKFEQHRSLVKSAELDFELNPDAGMIEFLAKIKKENEKIEKKQSLEGNQKIQSNKSERNECPKIYFSIVLMTTLQYLLISNKLFY</sequence>
<accession>A0A6V7UWQ9</accession>
<dbReference type="AlphaFoldDB" id="A0A6V7UWQ9"/>
<evidence type="ECO:0000256" key="1">
    <source>
        <dbReference type="SAM" id="SignalP"/>
    </source>
</evidence>
<keyword evidence="1" id="KW-0732">Signal</keyword>
<dbReference type="EMBL" id="CAJEWN010000123">
    <property type="protein sequence ID" value="CAD2167051.1"/>
    <property type="molecule type" value="Genomic_DNA"/>
</dbReference>
<proteinExistence type="predicted"/>
<protein>
    <submittedName>
        <fullName evidence="2">Uncharacterized protein</fullName>
    </submittedName>
</protein>
<comment type="caution">
    <text evidence="2">The sequence shown here is derived from an EMBL/GenBank/DDBJ whole genome shotgun (WGS) entry which is preliminary data.</text>
</comment>
<gene>
    <name evidence="2" type="ORF">MENT_LOCUS18325</name>
</gene>